<keyword evidence="2" id="KW-0472">Membrane</keyword>
<proteinExistence type="predicted"/>
<protein>
    <submittedName>
        <fullName evidence="4">Outer membrane protein, OmpA/MotB family</fullName>
    </submittedName>
</protein>
<dbReference type="SMART" id="SM00564">
    <property type="entry name" value="PQQ"/>
    <property type="match status" value="4"/>
</dbReference>
<feature type="domain" description="Pyrrolo-quinoline quinone repeat" evidence="3">
    <location>
        <begin position="555"/>
        <end position="711"/>
    </location>
</feature>
<comment type="caution">
    <text evidence="4">The sequence shown here is derived from an EMBL/GenBank/DDBJ whole genome shotgun (WGS) entry which is preliminary data.</text>
</comment>
<keyword evidence="2" id="KW-0812">Transmembrane</keyword>
<dbReference type="Gene3D" id="2.130.10.10">
    <property type="entry name" value="YVTN repeat-like/Quinoprotein amine dehydrogenase"/>
    <property type="match status" value="2"/>
</dbReference>
<feature type="region of interest" description="Disordered" evidence="1">
    <location>
        <begin position="780"/>
        <end position="801"/>
    </location>
</feature>
<dbReference type="RefSeq" id="WP_161967442.1">
    <property type="nucleotide sequence ID" value="NZ_NIDE01000005.1"/>
</dbReference>
<dbReference type="OrthoDB" id="246384at2"/>
<dbReference type="Gene3D" id="1.25.40.10">
    <property type="entry name" value="Tetratricopeptide repeat domain"/>
    <property type="match status" value="1"/>
</dbReference>
<keyword evidence="5" id="KW-1185">Reference proteome</keyword>
<dbReference type="SUPFAM" id="SSF50998">
    <property type="entry name" value="Quinoprotein alcohol dehydrogenase-like"/>
    <property type="match status" value="2"/>
</dbReference>
<organism evidence="4 5">
    <name type="scientific">Fimbriiglobus ruber</name>
    <dbReference type="NCBI Taxonomy" id="1908690"/>
    <lineage>
        <taxon>Bacteria</taxon>
        <taxon>Pseudomonadati</taxon>
        <taxon>Planctomycetota</taxon>
        <taxon>Planctomycetia</taxon>
        <taxon>Gemmatales</taxon>
        <taxon>Gemmataceae</taxon>
        <taxon>Fimbriiglobus</taxon>
    </lineage>
</organism>
<evidence type="ECO:0000259" key="3">
    <source>
        <dbReference type="Pfam" id="PF13360"/>
    </source>
</evidence>
<dbReference type="PANTHER" id="PTHR34512">
    <property type="entry name" value="CELL SURFACE PROTEIN"/>
    <property type="match status" value="1"/>
</dbReference>
<feature type="compositionally biased region" description="Pro residues" evidence="1">
    <location>
        <begin position="130"/>
        <end position="149"/>
    </location>
</feature>
<evidence type="ECO:0000313" key="5">
    <source>
        <dbReference type="Proteomes" id="UP000214646"/>
    </source>
</evidence>
<evidence type="ECO:0000256" key="2">
    <source>
        <dbReference type="SAM" id="Phobius"/>
    </source>
</evidence>
<sequence>MTIAVVCPHCETEFQLSPDLRGKSMRCPECREVFEVQEKAGPPTAPEPPPAATPEHSPPGPPAPIPSAGRVSDFVPFLEVEAAPQTGRPYERIEGQAAERFEVVRESEPFTPTLAGDSGRPAPRPAERLPAPPPAPPAILLPGPPGRPPAPPAVLLPPPPEAKLLNVPVAREAGPWSGRTPGLGTTTGPKEVAWSGDAPPAILLPPPKSAGGPKELDWSGAAPPAITIPPPRQPVDDGTPFVRSGRRGGRGWSKVLLASVASLLVLTVVATVVMLFRHFALTEERLVEEAQEAYKEANYPVSQKKYEQLLKDFPGSENTSRYQFFAALCETQAAVGSVTARENPAPAMKSFQGFVAEYGTSPHAQPGTGYGTDIVQVGRRLADTVADNGGDHLKTFKADRKKADELEATDRSIADGRALIPQVDKFRDKEAGSLDPQRGRFDALAKEVAAERARLAVLAPFRNLADDPTAARIEVFEKALADNKLTDDEEAKQMKAKAEARLRDIIRQQVYTPVPARRPPPDPYPPVLFAAAVANSPLPRPVPGTAADVVFAVARGVLYALDAQTGGLLWGSRIAAPTAGPQAADLPVRVSPGGGADDWVLIAGEWAGVPSMTARLARTGEVVWYQPLTPTAKGEPVAPAGRPVVIGTRAYVPLADRLGTVVEFDTATGDRTGEIALRQPIGAGMAVLPGTQPGVDYLFVAGDAKRVFALEVGSEDARGEKLPPRVVRVMLTEHPRGSLRGEPLVLASADPGGPRFLILTQIDGATGMKLRTFPLPATVAPEPTAATDPAAPASPAAATPVDAPTAAEVSVPGWSWFPAVSDGERVVLATDAGAFLAFGVNQAGNTDRPLFALPAPKPVADADAVARSQIVSADEDSYWAVLGGQLTRFRTAVGPAGGLRIVAMGAGRAVGEPVHRAQIRPASDLGVIVTRVGLSGNVQAVGFDVRTGQIRWQRRVGVTPAGPPVGPENGPLVVADEDGGVYAVSAANPSAAAVVAPPYADLATRAVTVGSTDGQTAWVLVPEVGPNGRRVRARATVGGVLKMDAVVPLPDQLAGAPVVMGGAVLVPLANGYVYRLAPGAAQFSQGPLWRGDTARGEPGAADPVCHLAPEGADEFLATDGGRAILLWKWPVAAGAKPEKKGGSWEAGGKIAIPPAVVPTAAGGRVVAADEAGVVYVFAVDKPGPPVARLRGSADGPIPAGTPTDRFVVAGPGDRAIAIYSVNHKILVALDLDRGEPAWVKTPAAQPDAGDLAGWVVRGDRVVATDQRGHLVVVDVATGTDVADIPPPISGAVATVPAVPLSESAALVVLADGTGTVVELSPQAEVAPEPRKK</sequence>
<evidence type="ECO:0000313" key="4">
    <source>
        <dbReference type="EMBL" id="OWK41648.1"/>
    </source>
</evidence>
<feature type="transmembrane region" description="Helical" evidence="2">
    <location>
        <begin position="255"/>
        <end position="276"/>
    </location>
</feature>
<dbReference type="Pfam" id="PF13360">
    <property type="entry name" value="PQQ_2"/>
    <property type="match status" value="1"/>
</dbReference>
<dbReference type="Proteomes" id="UP000214646">
    <property type="component" value="Unassembled WGS sequence"/>
</dbReference>
<feature type="region of interest" description="Disordered" evidence="1">
    <location>
        <begin position="37"/>
        <end position="71"/>
    </location>
</feature>
<dbReference type="InterPro" id="IPR011990">
    <property type="entry name" value="TPR-like_helical_dom_sf"/>
</dbReference>
<dbReference type="InterPro" id="IPR002372">
    <property type="entry name" value="PQQ_rpt_dom"/>
</dbReference>
<dbReference type="EMBL" id="NIDE01000005">
    <property type="protein sequence ID" value="OWK41648.1"/>
    <property type="molecule type" value="Genomic_DNA"/>
</dbReference>
<dbReference type="PANTHER" id="PTHR34512:SF30">
    <property type="entry name" value="OUTER MEMBRANE PROTEIN ASSEMBLY FACTOR BAMB"/>
    <property type="match status" value="1"/>
</dbReference>
<feature type="compositionally biased region" description="Pro residues" evidence="1">
    <location>
        <begin position="43"/>
        <end position="65"/>
    </location>
</feature>
<dbReference type="Gene3D" id="2.40.10.480">
    <property type="match status" value="1"/>
</dbReference>
<evidence type="ECO:0000256" key="1">
    <source>
        <dbReference type="SAM" id="MobiDB-lite"/>
    </source>
</evidence>
<feature type="region of interest" description="Disordered" evidence="1">
    <location>
        <begin position="102"/>
        <end position="149"/>
    </location>
</feature>
<dbReference type="InterPro" id="IPR015943">
    <property type="entry name" value="WD40/YVTN_repeat-like_dom_sf"/>
</dbReference>
<gene>
    <name evidence="4" type="ORF">FRUB_03726</name>
</gene>
<reference evidence="5" key="1">
    <citation type="submission" date="2017-06" db="EMBL/GenBank/DDBJ databases">
        <title>Genome analysis of Fimbriiglobus ruber SP5, the first member of the order Planctomycetales with confirmed chitinolytic capability.</title>
        <authorList>
            <person name="Ravin N.V."/>
            <person name="Rakitin A.L."/>
            <person name="Ivanova A.A."/>
            <person name="Beletsky A.V."/>
            <person name="Kulichevskaya I.S."/>
            <person name="Mardanov A.V."/>
            <person name="Dedysh S.N."/>
        </authorList>
    </citation>
    <scope>NUCLEOTIDE SEQUENCE [LARGE SCALE GENOMIC DNA]</scope>
    <source>
        <strain evidence="5">SP5</strain>
    </source>
</reference>
<keyword evidence="2" id="KW-1133">Transmembrane helix</keyword>
<name>A0A225DSX6_9BACT</name>
<accession>A0A225DSX6</accession>
<dbReference type="InterPro" id="IPR011047">
    <property type="entry name" value="Quinoprotein_ADH-like_sf"/>
</dbReference>
<dbReference type="InterPro" id="IPR018391">
    <property type="entry name" value="PQQ_b-propeller_rpt"/>
</dbReference>